<evidence type="ECO:0000313" key="1">
    <source>
        <dbReference type="EMBL" id="UPV80372.1"/>
    </source>
</evidence>
<protein>
    <submittedName>
        <fullName evidence="1">Cupin domain-containing protein</fullName>
    </submittedName>
</protein>
<evidence type="ECO:0000313" key="2">
    <source>
        <dbReference type="Proteomes" id="UP000830837"/>
    </source>
</evidence>
<accession>A0ACD4A2B0</accession>
<sequence>MEAKTQTFFFQDDGRIPNHPDFPLVVYQNAIRETGQAERIVNRHGWSNSWSGSVFPYHHYHSNTHEVLIAVQGEAVIQFGGEKGAAIPFKTGDAVVIPAGVGHKKLSASADFTVIGAYPGGVQYDMKTGEPKEREEAMKRIKQVSLPANDPITGKRAPLLEIWVKGRGEICRIVNN</sequence>
<dbReference type="EMBL" id="CP096590">
    <property type="protein sequence ID" value="UPV80372.1"/>
    <property type="molecule type" value="Genomic_DNA"/>
</dbReference>
<gene>
    <name evidence="1" type="ORF">M0696_06710</name>
</gene>
<proteinExistence type="predicted"/>
<keyword evidence="2" id="KW-1185">Reference proteome</keyword>
<dbReference type="Proteomes" id="UP000830837">
    <property type="component" value="Chromosome"/>
</dbReference>
<name>A0ACD4A2B0_9BACI</name>
<reference evidence="1" key="1">
    <citation type="submission" date="2022-04" db="EMBL/GenBank/DDBJ databases">
        <title>Complete genome of Bacillus.</title>
        <authorList>
            <person name="Kong X."/>
            <person name="Hou M."/>
        </authorList>
    </citation>
    <scope>NUCLEOTIDE SEQUENCE</scope>
    <source>
        <strain evidence="1">A78.1</strain>
    </source>
</reference>
<organism evidence="1 2">
    <name type="scientific">Bacillus rugosus</name>
    <dbReference type="NCBI Taxonomy" id="2715209"/>
    <lineage>
        <taxon>Bacteria</taxon>
        <taxon>Bacillati</taxon>
        <taxon>Bacillota</taxon>
        <taxon>Bacilli</taxon>
        <taxon>Bacillales</taxon>
        <taxon>Bacillaceae</taxon>
        <taxon>Bacillus</taxon>
    </lineage>
</organism>